<evidence type="ECO:0000259" key="6">
    <source>
        <dbReference type="SMART" id="SM01266"/>
    </source>
</evidence>
<name>A0ABW4DQL9_9LACO</name>
<evidence type="ECO:0000256" key="2">
    <source>
        <dbReference type="ARBA" id="ARBA00022679"/>
    </source>
</evidence>
<dbReference type="Pfam" id="PF12464">
    <property type="entry name" value="Mac"/>
    <property type="match status" value="1"/>
</dbReference>
<dbReference type="InterPro" id="IPR011004">
    <property type="entry name" value="Trimer_LpxA-like_sf"/>
</dbReference>
<comment type="similarity">
    <text evidence="1 5">Belongs to the transferase hexapeptide repeat family.</text>
</comment>
<dbReference type="SUPFAM" id="SSF51161">
    <property type="entry name" value="Trimeric LpxA-like enzymes"/>
    <property type="match status" value="1"/>
</dbReference>
<accession>A0ABW4DQL9</accession>
<dbReference type="RefSeq" id="WP_125578310.1">
    <property type="nucleotide sequence ID" value="NZ_JBHTOF010000093.1"/>
</dbReference>
<evidence type="ECO:0000256" key="1">
    <source>
        <dbReference type="ARBA" id="ARBA00007274"/>
    </source>
</evidence>
<organism evidence="7 8">
    <name type="scientific">Lapidilactobacillus mulanensis</name>
    <dbReference type="NCBI Taxonomy" id="2485999"/>
    <lineage>
        <taxon>Bacteria</taxon>
        <taxon>Bacillati</taxon>
        <taxon>Bacillota</taxon>
        <taxon>Bacilli</taxon>
        <taxon>Lactobacillales</taxon>
        <taxon>Lactobacillaceae</taxon>
        <taxon>Lapidilactobacillus</taxon>
    </lineage>
</organism>
<evidence type="ECO:0000313" key="7">
    <source>
        <dbReference type="EMBL" id="MFD1466013.1"/>
    </source>
</evidence>
<dbReference type="PANTHER" id="PTHR43017:SF1">
    <property type="entry name" value="ACETYLTRANSFERASE YJL218W-RELATED"/>
    <property type="match status" value="1"/>
</dbReference>
<dbReference type="EC" id="2.3.1.-" evidence="5"/>
<dbReference type="Proteomes" id="UP001597244">
    <property type="component" value="Unassembled WGS sequence"/>
</dbReference>
<reference evidence="8" key="1">
    <citation type="journal article" date="2019" name="Int. J. Syst. Evol. Microbiol.">
        <title>The Global Catalogue of Microorganisms (GCM) 10K type strain sequencing project: providing services to taxonomists for standard genome sequencing and annotation.</title>
        <authorList>
            <consortium name="The Broad Institute Genomics Platform"/>
            <consortium name="The Broad Institute Genome Sequencing Center for Infectious Disease"/>
            <person name="Wu L."/>
            <person name="Ma J."/>
        </authorList>
    </citation>
    <scope>NUCLEOTIDE SEQUENCE [LARGE SCALE GENOMIC DNA]</scope>
    <source>
        <strain evidence="8">CCM 8951</strain>
    </source>
</reference>
<comment type="caution">
    <text evidence="7">The sequence shown here is derived from an EMBL/GenBank/DDBJ whole genome shotgun (WGS) entry which is preliminary data.</text>
</comment>
<evidence type="ECO:0000256" key="4">
    <source>
        <dbReference type="ARBA" id="ARBA00023315"/>
    </source>
</evidence>
<evidence type="ECO:0000256" key="3">
    <source>
        <dbReference type="ARBA" id="ARBA00022737"/>
    </source>
</evidence>
<keyword evidence="4 5" id="KW-0012">Acyltransferase</keyword>
<keyword evidence="2 5" id="KW-0808">Transferase</keyword>
<evidence type="ECO:0000256" key="5">
    <source>
        <dbReference type="RuleBase" id="RU367021"/>
    </source>
</evidence>
<dbReference type="Gene3D" id="2.160.10.10">
    <property type="entry name" value="Hexapeptide repeat proteins"/>
    <property type="match status" value="1"/>
</dbReference>
<proteinExistence type="inferred from homology"/>
<dbReference type="PANTHER" id="PTHR43017">
    <property type="entry name" value="GALACTOSIDE O-ACETYLTRANSFERASE"/>
    <property type="match status" value="1"/>
</dbReference>
<dbReference type="InterPro" id="IPR039369">
    <property type="entry name" value="LacA-like"/>
</dbReference>
<feature type="domain" description="Maltose/galactoside acetyltransferase" evidence="6">
    <location>
        <begin position="5"/>
        <end position="58"/>
    </location>
</feature>
<dbReference type="Pfam" id="PF14602">
    <property type="entry name" value="Hexapep_2"/>
    <property type="match status" value="1"/>
</dbReference>
<dbReference type="CDD" id="cd03357">
    <property type="entry name" value="LbH_MAT_GAT"/>
    <property type="match status" value="1"/>
</dbReference>
<sequence length="204" mass="22917">MPTERELMLAGKLYNSSDPELAELRRRAQGFTRQYNATAEFETDKRKQLLSEYMDIPTNDAYIETPLHLDYGCNVHIGKNFYANYECIFLDTADITIGDNVMFGPRISLYTAGHPIPADIRNSGIEYGYPITIGNNVWMGGNVVVTPGVSIGDNCVIGAGAVVTKDIPANCIAVGNPCRVLREISEQDRQYWDQQQQDYHNLMR</sequence>
<keyword evidence="3" id="KW-0677">Repeat</keyword>
<evidence type="ECO:0000313" key="8">
    <source>
        <dbReference type="Proteomes" id="UP001597244"/>
    </source>
</evidence>
<dbReference type="InterPro" id="IPR024688">
    <property type="entry name" value="Mac_dom"/>
</dbReference>
<protein>
    <recommendedName>
        <fullName evidence="5">Acetyltransferase</fullName>
        <ecNumber evidence="5">2.3.1.-</ecNumber>
    </recommendedName>
</protein>
<gene>
    <name evidence="7" type="ORF">ACFQ4L_08050</name>
</gene>
<dbReference type="SMART" id="SM01266">
    <property type="entry name" value="Mac"/>
    <property type="match status" value="1"/>
</dbReference>
<dbReference type="EMBL" id="JBHTOF010000093">
    <property type="protein sequence ID" value="MFD1466013.1"/>
    <property type="molecule type" value="Genomic_DNA"/>
</dbReference>
<dbReference type="GO" id="GO:0016746">
    <property type="term" value="F:acyltransferase activity"/>
    <property type="evidence" value="ECO:0007669"/>
    <property type="project" value="UniProtKB-KW"/>
</dbReference>
<dbReference type="InterPro" id="IPR001451">
    <property type="entry name" value="Hexapep"/>
</dbReference>
<keyword evidence="8" id="KW-1185">Reference proteome</keyword>